<accession>A0A803LFF0</accession>
<keyword evidence="3" id="KW-1185">Reference proteome</keyword>
<dbReference type="InterPro" id="IPR036047">
    <property type="entry name" value="F-box-like_dom_sf"/>
</dbReference>
<protein>
    <recommendedName>
        <fullName evidence="1">F-box domain-containing protein</fullName>
    </recommendedName>
</protein>
<reference evidence="2" key="1">
    <citation type="journal article" date="2017" name="Nature">
        <title>The genome of Chenopodium quinoa.</title>
        <authorList>
            <person name="Jarvis D.E."/>
            <person name="Ho Y.S."/>
            <person name="Lightfoot D.J."/>
            <person name="Schmoeckel S.M."/>
            <person name="Li B."/>
            <person name="Borm T.J.A."/>
            <person name="Ohyanagi H."/>
            <person name="Mineta K."/>
            <person name="Michell C.T."/>
            <person name="Saber N."/>
            <person name="Kharbatia N.M."/>
            <person name="Rupper R.R."/>
            <person name="Sharp A.R."/>
            <person name="Dally N."/>
            <person name="Boughton B.A."/>
            <person name="Woo Y.H."/>
            <person name="Gao G."/>
            <person name="Schijlen E.G.W.M."/>
            <person name="Guo X."/>
            <person name="Momin A.A."/>
            <person name="Negrao S."/>
            <person name="Al-Babili S."/>
            <person name="Gehring C."/>
            <person name="Roessner U."/>
            <person name="Jung C."/>
            <person name="Murphy K."/>
            <person name="Arold S.T."/>
            <person name="Gojobori T."/>
            <person name="van der Linden C.G."/>
            <person name="van Loo E.N."/>
            <person name="Jellen E.N."/>
            <person name="Maughan P.J."/>
            <person name="Tester M."/>
        </authorList>
    </citation>
    <scope>NUCLEOTIDE SEQUENCE [LARGE SCALE GENOMIC DNA]</scope>
    <source>
        <strain evidence="2">cv. PI 614886</strain>
    </source>
</reference>
<dbReference type="InterPro" id="IPR006652">
    <property type="entry name" value="Kelch_1"/>
</dbReference>
<dbReference type="PANTHER" id="PTHR47850">
    <property type="entry name" value="F-BOX/KELCH-REPEAT PROTEIN OR23"/>
    <property type="match status" value="1"/>
</dbReference>
<dbReference type="SUPFAM" id="SSF117281">
    <property type="entry name" value="Kelch motif"/>
    <property type="match status" value="1"/>
</dbReference>
<name>A0A803LFF0_CHEQI</name>
<dbReference type="Pfam" id="PF00646">
    <property type="entry name" value="F-box"/>
    <property type="match status" value="1"/>
</dbReference>
<dbReference type="PANTHER" id="PTHR47850:SF1">
    <property type="entry name" value="F-BOX_KELCH-REPEAT PROTEIN OR23"/>
    <property type="match status" value="1"/>
</dbReference>
<reference evidence="2" key="2">
    <citation type="submission" date="2021-03" db="UniProtKB">
        <authorList>
            <consortium name="EnsemblPlants"/>
        </authorList>
    </citation>
    <scope>IDENTIFICATION</scope>
</reference>
<organism evidence="2 3">
    <name type="scientific">Chenopodium quinoa</name>
    <name type="common">Quinoa</name>
    <dbReference type="NCBI Taxonomy" id="63459"/>
    <lineage>
        <taxon>Eukaryota</taxon>
        <taxon>Viridiplantae</taxon>
        <taxon>Streptophyta</taxon>
        <taxon>Embryophyta</taxon>
        <taxon>Tracheophyta</taxon>
        <taxon>Spermatophyta</taxon>
        <taxon>Magnoliopsida</taxon>
        <taxon>eudicotyledons</taxon>
        <taxon>Gunneridae</taxon>
        <taxon>Pentapetalae</taxon>
        <taxon>Caryophyllales</taxon>
        <taxon>Chenopodiaceae</taxon>
        <taxon>Chenopodioideae</taxon>
        <taxon>Atripliceae</taxon>
        <taxon>Chenopodium</taxon>
    </lineage>
</organism>
<proteinExistence type="predicted"/>
<dbReference type="SUPFAM" id="SSF81383">
    <property type="entry name" value="F-box domain"/>
    <property type="match status" value="1"/>
</dbReference>
<dbReference type="Gene3D" id="2.120.10.80">
    <property type="entry name" value="Kelch-type beta propeller"/>
    <property type="match status" value="1"/>
</dbReference>
<dbReference type="Proteomes" id="UP000596660">
    <property type="component" value="Unplaced"/>
</dbReference>
<dbReference type="Gramene" id="AUR62011906-RA">
    <property type="protein sequence ID" value="AUR62011906-RA:cds"/>
    <property type="gene ID" value="AUR62011906"/>
</dbReference>
<dbReference type="EnsemblPlants" id="AUR62011906-RA">
    <property type="protein sequence ID" value="AUR62011906-RA:cds"/>
    <property type="gene ID" value="AUR62011906"/>
</dbReference>
<evidence type="ECO:0000259" key="1">
    <source>
        <dbReference type="Pfam" id="PF00646"/>
    </source>
</evidence>
<sequence length="385" mass="42689">MADSSKIPQIDETLTLIPTLPNDLSALILSFIPYPFHGRLKSICKSWRNFYSSKTPISLRHNHLPLSSLSHLLCLFPEDPSLSSPYLFDPTHLAWAQLPPMPINPHVYSLSNFASLAIGPNLYVLGGSLFDTRSFPIDRPIASASVFRFDLAVGMWVPLAPMITPRGSLAAAAVARGRIVVAGGGSRHAMFGASGSRVGFAEVYDVERDEWAPLADLPGSRAGCDVVVLELENGGGGLEPGAGRWREVGNMWGDEERARLGKVVVIDDEEEGGKKLPRVFMLDGDDIFRYNMASNRWLKESTVPRKTQDGSPFGFIALRGELHVISLLQGVELSAIRRSRHRRRGTILFMQIYDPRKMSWRSLITRTPFQFPLDFKTAVMCTVRV</sequence>
<dbReference type="Pfam" id="PF01344">
    <property type="entry name" value="Kelch_1"/>
    <property type="match status" value="1"/>
</dbReference>
<dbReference type="SMART" id="SM00612">
    <property type="entry name" value="Kelch"/>
    <property type="match status" value="2"/>
</dbReference>
<feature type="domain" description="F-box" evidence="1">
    <location>
        <begin position="19"/>
        <end position="49"/>
    </location>
</feature>
<evidence type="ECO:0000313" key="3">
    <source>
        <dbReference type="Proteomes" id="UP000596660"/>
    </source>
</evidence>
<evidence type="ECO:0000313" key="2">
    <source>
        <dbReference type="EnsemblPlants" id="AUR62011906-RA:cds"/>
    </source>
</evidence>
<dbReference type="AlphaFoldDB" id="A0A803LFF0"/>
<dbReference type="InterPro" id="IPR001810">
    <property type="entry name" value="F-box_dom"/>
</dbReference>
<dbReference type="OMA" id="TVMCTIR"/>
<dbReference type="InterPro" id="IPR015915">
    <property type="entry name" value="Kelch-typ_b-propeller"/>
</dbReference>